<dbReference type="NCBIfam" id="NF037970">
    <property type="entry name" value="vanZ_1"/>
    <property type="match status" value="1"/>
</dbReference>
<dbReference type="InterPro" id="IPR006976">
    <property type="entry name" value="VanZ-like"/>
</dbReference>
<keyword evidence="1" id="KW-1133">Transmembrane helix</keyword>
<evidence type="ECO:0000313" key="3">
    <source>
        <dbReference type="EMBL" id="MFD1037493.1"/>
    </source>
</evidence>
<comment type="caution">
    <text evidence="3">The sequence shown here is derived from an EMBL/GenBank/DDBJ whole genome shotgun (WGS) entry which is preliminary data.</text>
</comment>
<feature type="transmembrane region" description="Helical" evidence="1">
    <location>
        <begin position="56"/>
        <end position="74"/>
    </location>
</feature>
<dbReference type="Pfam" id="PF04892">
    <property type="entry name" value="VanZ"/>
    <property type="match status" value="1"/>
</dbReference>
<organism evidence="3 4">
    <name type="scientific">Virgibacillus byunsanensis</name>
    <dbReference type="NCBI Taxonomy" id="570945"/>
    <lineage>
        <taxon>Bacteria</taxon>
        <taxon>Bacillati</taxon>
        <taxon>Bacillota</taxon>
        <taxon>Bacilli</taxon>
        <taxon>Bacillales</taxon>
        <taxon>Bacillaceae</taxon>
        <taxon>Virgibacillus</taxon>
    </lineage>
</organism>
<dbReference type="EMBL" id="JBHTKJ010000007">
    <property type="protein sequence ID" value="MFD1037493.1"/>
    <property type="molecule type" value="Genomic_DNA"/>
</dbReference>
<sequence length="141" mass="15662">MGFLILGWLSFIFVVTCTKNVTTLLEGKADFSFVPDPQWSGLFKVYPISDISIVEFFGHFMMFFILTTLLVALLKKITIACLLAFMYGVIIEVLQLYFGRGAELYDIIANLVGIVAVGLLIRVAKYSTKGDSVSTVKQKTS</sequence>
<keyword evidence="1" id="KW-0812">Transmembrane</keyword>
<proteinExistence type="predicted"/>
<name>A0ABW3LGH8_9BACI</name>
<keyword evidence="4" id="KW-1185">Reference proteome</keyword>
<dbReference type="Proteomes" id="UP001597040">
    <property type="component" value="Unassembled WGS sequence"/>
</dbReference>
<evidence type="ECO:0000256" key="1">
    <source>
        <dbReference type="SAM" id="Phobius"/>
    </source>
</evidence>
<protein>
    <submittedName>
        <fullName evidence="3">VanZ family protein</fullName>
    </submittedName>
</protein>
<evidence type="ECO:0000313" key="4">
    <source>
        <dbReference type="Proteomes" id="UP001597040"/>
    </source>
</evidence>
<keyword evidence="1" id="KW-0472">Membrane</keyword>
<gene>
    <name evidence="3" type="ORF">ACFQ3N_03515</name>
</gene>
<feature type="domain" description="VanZ-like" evidence="2">
    <location>
        <begin position="4"/>
        <end position="123"/>
    </location>
</feature>
<accession>A0ABW3LGH8</accession>
<dbReference type="RefSeq" id="WP_390359576.1">
    <property type="nucleotide sequence ID" value="NZ_JBHTKJ010000007.1"/>
</dbReference>
<feature type="transmembrane region" description="Helical" evidence="1">
    <location>
        <begin position="104"/>
        <end position="124"/>
    </location>
</feature>
<evidence type="ECO:0000259" key="2">
    <source>
        <dbReference type="Pfam" id="PF04892"/>
    </source>
</evidence>
<feature type="transmembrane region" description="Helical" evidence="1">
    <location>
        <begin position="79"/>
        <end position="98"/>
    </location>
</feature>
<reference evidence="4" key="1">
    <citation type="journal article" date="2019" name="Int. J. Syst. Evol. Microbiol.">
        <title>The Global Catalogue of Microorganisms (GCM) 10K type strain sequencing project: providing services to taxonomists for standard genome sequencing and annotation.</title>
        <authorList>
            <consortium name="The Broad Institute Genomics Platform"/>
            <consortium name="The Broad Institute Genome Sequencing Center for Infectious Disease"/>
            <person name="Wu L."/>
            <person name="Ma J."/>
        </authorList>
    </citation>
    <scope>NUCLEOTIDE SEQUENCE [LARGE SCALE GENOMIC DNA]</scope>
    <source>
        <strain evidence="4">CCUG 56754</strain>
    </source>
</reference>